<keyword evidence="3 5" id="KW-0472">Membrane</keyword>
<evidence type="ECO:0000313" key="6">
    <source>
        <dbReference type="EMBL" id="KAF7153254.1"/>
    </source>
</evidence>
<evidence type="ECO:0000313" key="7">
    <source>
        <dbReference type="Proteomes" id="UP000626092"/>
    </source>
</evidence>
<evidence type="ECO:0000256" key="1">
    <source>
        <dbReference type="ARBA" id="ARBA00022692"/>
    </source>
</evidence>
<sequence length="279" mass="30686">MIKKMEGDLLPFLTMVIVEVGYAGMNIISKLAMDSGMNPFVHVTTLHTAQTLCNGNHRPTCLLLGETNKAYDDSSHFLPDILIFNFWGSIVMGGSSIHWKYANNMGKGNSSSTTNDKKFMLGPFLLIASNFSWGAWLIIQAKIGRNYSAPYTTSALICSMASIESGIIGISVVRDLSAWSVSPIIRVVSTLYVVPTCCFVVNYSVVFYVSIVGLVLIVMGLYTVIWGKKRETKVMSNGGDEREENPEVKGDQEMQCSELQNGSLQTKRREEVGLQISVA</sequence>
<keyword evidence="2 5" id="KW-1133">Transmembrane helix</keyword>
<protein>
    <recommendedName>
        <fullName evidence="8">WAT1-related protein</fullName>
    </recommendedName>
</protein>
<feature type="compositionally biased region" description="Polar residues" evidence="4">
    <location>
        <begin position="254"/>
        <end position="265"/>
    </location>
</feature>
<keyword evidence="7" id="KW-1185">Reference proteome</keyword>
<evidence type="ECO:0000256" key="4">
    <source>
        <dbReference type="SAM" id="MobiDB-lite"/>
    </source>
</evidence>
<dbReference type="AlphaFoldDB" id="A0A834LYK1"/>
<dbReference type="InterPro" id="IPR030184">
    <property type="entry name" value="WAT1-related"/>
</dbReference>
<comment type="caution">
    <text evidence="6">The sequence shown here is derived from an EMBL/GenBank/DDBJ whole genome shotgun (WGS) entry which is preliminary data.</text>
</comment>
<dbReference type="OrthoDB" id="1728340at2759"/>
<feature type="transmembrane region" description="Helical" evidence="5">
    <location>
        <begin position="208"/>
        <end position="227"/>
    </location>
</feature>
<feature type="transmembrane region" description="Helical" evidence="5">
    <location>
        <begin position="151"/>
        <end position="172"/>
    </location>
</feature>
<evidence type="ECO:0000256" key="3">
    <source>
        <dbReference type="ARBA" id="ARBA00023136"/>
    </source>
</evidence>
<feature type="transmembrane region" description="Helical" evidence="5">
    <location>
        <begin position="119"/>
        <end position="139"/>
    </location>
</feature>
<keyword evidence="1 5" id="KW-0812">Transmembrane</keyword>
<accession>A0A834LYK1</accession>
<evidence type="ECO:0000256" key="5">
    <source>
        <dbReference type="SAM" id="Phobius"/>
    </source>
</evidence>
<dbReference type="GO" id="GO:0016020">
    <property type="term" value="C:membrane"/>
    <property type="evidence" value="ECO:0007669"/>
    <property type="project" value="InterPro"/>
</dbReference>
<dbReference type="GO" id="GO:0022857">
    <property type="term" value="F:transmembrane transporter activity"/>
    <property type="evidence" value="ECO:0007669"/>
    <property type="project" value="InterPro"/>
</dbReference>
<evidence type="ECO:0008006" key="8">
    <source>
        <dbReference type="Google" id="ProtNLM"/>
    </source>
</evidence>
<feature type="transmembrane region" description="Helical" evidence="5">
    <location>
        <begin position="184"/>
        <end position="202"/>
    </location>
</feature>
<name>A0A834LYK1_RHOSS</name>
<gene>
    <name evidence="6" type="ORF">RHSIM_Rhsim01G0130100</name>
</gene>
<feature type="transmembrane region" description="Helical" evidence="5">
    <location>
        <begin position="81"/>
        <end position="99"/>
    </location>
</feature>
<evidence type="ECO:0000256" key="2">
    <source>
        <dbReference type="ARBA" id="ARBA00022989"/>
    </source>
</evidence>
<dbReference type="EMBL" id="WJXA01000001">
    <property type="protein sequence ID" value="KAF7153254.1"/>
    <property type="molecule type" value="Genomic_DNA"/>
</dbReference>
<feature type="region of interest" description="Disordered" evidence="4">
    <location>
        <begin position="235"/>
        <end position="279"/>
    </location>
</feature>
<reference evidence="6" key="1">
    <citation type="submission" date="2019-11" db="EMBL/GenBank/DDBJ databases">
        <authorList>
            <person name="Liu Y."/>
            <person name="Hou J."/>
            <person name="Li T.-Q."/>
            <person name="Guan C.-H."/>
            <person name="Wu X."/>
            <person name="Wu H.-Z."/>
            <person name="Ling F."/>
            <person name="Zhang R."/>
            <person name="Shi X.-G."/>
            <person name="Ren J.-P."/>
            <person name="Chen E.-F."/>
            <person name="Sun J.-M."/>
        </authorList>
    </citation>
    <scope>NUCLEOTIDE SEQUENCE</scope>
    <source>
        <strain evidence="6">Adult_tree_wgs_1</strain>
        <tissue evidence="6">Leaves</tissue>
    </source>
</reference>
<proteinExistence type="predicted"/>
<organism evidence="6 7">
    <name type="scientific">Rhododendron simsii</name>
    <name type="common">Sims's rhododendron</name>
    <dbReference type="NCBI Taxonomy" id="118357"/>
    <lineage>
        <taxon>Eukaryota</taxon>
        <taxon>Viridiplantae</taxon>
        <taxon>Streptophyta</taxon>
        <taxon>Embryophyta</taxon>
        <taxon>Tracheophyta</taxon>
        <taxon>Spermatophyta</taxon>
        <taxon>Magnoliopsida</taxon>
        <taxon>eudicotyledons</taxon>
        <taxon>Gunneridae</taxon>
        <taxon>Pentapetalae</taxon>
        <taxon>asterids</taxon>
        <taxon>Ericales</taxon>
        <taxon>Ericaceae</taxon>
        <taxon>Ericoideae</taxon>
        <taxon>Rhodoreae</taxon>
        <taxon>Rhododendron</taxon>
    </lineage>
</organism>
<feature type="transmembrane region" description="Helical" evidence="5">
    <location>
        <begin position="12"/>
        <end position="33"/>
    </location>
</feature>
<dbReference type="PANTHER" id="PTHR31218">
    <property type="entry name" value="WAT1-RELATED PROTEIN"/>
    <property type="match status" value="1"/>
</dbReference>
<dbReference type="Proteomes" id="UP000626092">
    <property type="component" value="Unassembled WGS sequence"/>
</dbReference>